<organism evidence="1 2">
    <name type="scientific">Heterodermia speciosa</name>
    <dbReference type="NCBI Taxonomy" id="116794"/>
    <lineage>
        <taxon>Eukaryota</taxon>
        <taxon>Fungi</taxon>
        <taxon>Dikarya</taxon>
        <taxon>Ascomycota</taxon>
        <taxon>Pezizomycotina</taxon>
        <taxon>Lecanoromycetes</taxon>
        <taxon>OSLEUM clade</taxon>
        <taxon>Lecanoromycetidae</taxon>
        <taxon>Caliciales</taxon>
        <taxon>Physciaceae</taxon>
        <taxon>Heterodermia</taxon>
    </lineage>
</organism>
<proteinExistence type="predicted"/>
<dbReference type="EMBL" id="CAJPDS010000028">
    <property type="protein sequence ID" value="CAF9921372.1"/>
    <property type="molecule type" value="Genomic_DNA"/>
</dbReference>
<gene>
    <name evidence="1" type="ORF">HETSPECPRED_004510</name>
</gene>
<evidence type="ECO:0000313" key="1">
    <source>
        <dbReference type="EMBL" id="CAF9921372.1"/>
    </source>
</evidence>
<evidence type="ECO:0000313" key="2">
    <source>
        <dbReference type="Proteomes" id="UP000664521"/>
    </source>
</evidence>
<reference evidence="1" key="1">
    <citation type="submission" date="2021-03" db="EMBL/GenBank/DDBJ databases">
        <authorList>
            <person name="Tagirdzhanova G."/>
        </authorList>
    </citation>
    <scope>NUCLEOTIDE SEQUENCE</scope>
</reference>
<accession>A0A8H3F9U5</accession>
<dbReference type="Proteomes" id="UP000664521">
    <property type="component" value="Unassembled WGS sequence"/>
</dbReference>
<sequence length="232" mass="26330">MADTKDNTAYDAKSTLSSSTQETAETLIPASEGMIKYNMYYTFSRLNVTLHQGDSSTPATYYLESDCGLTKYLLYLRRGNAKTSPMIAFAKMPLTSRHIQLGKGDYHQQKADDQIRWEELHRAENCFRRSDYRFSTEELGKPEEFDWRKDRGKVAATVYDCADRSGRTVARLLSGGALNWKKGGEIEVLEGLDERLRERVLVSGLAIWFQEALSYQSWLKGYSSSGEAAEKV</sequence>
<dbReference type="OrthoDB" id="4702214at2759"/>
<keyword evidence="2" id="KW-1185">Reference proteome</keyword>
<name>A0A8H3F9U5_9LECA</name>
<protein>
    <submittedName>
        <fullName evidence="1">Uncharacterized protein</fullName>
    </submittedName>
</protein>
<comment type="caution">
    <text evidence="1">The sequence shown here is derived from an EMBL/GenBank/DDBJ whole genome shotgun (WGS) entry which is preliminary data.</text>
</comment>
<dbReference type="AlphaFoldDB" id="A0A8H3F9U5"/>